<dbReference type="RefSeq" id="WP_097441135.1">
    <property type="nucleotide sequence ID" value="NZ_KZ300477.1"/>
</dbReference>
<evidence type="ECO:0000256" key="3">
    <source>
        <dbReference type="ARBA" id="ARBA00022691"/>
    </source>
</evidence>
<dbReference type="OrthoDB" id="32195at2"/>
<dbReference type="GO" id="GO:0009307">
    <property type="term" value="P:DNA restriction-modification system"/>
    <property type="evidence" value="ECO:0007669"/>
    <property type="project" value="UniProtKB-KW"/>
</dbReference>
<dbReference type="PROSITE" id="PS51679">
    <property type="entry name" value="SAM_MT_C5"/>
    <property type="match status" value="1"/>
</dbReference>
<evidence type="ECO:0000313" key="9">
    <source>
        <dbReference type="EMBL" id="PCE63026.1"/>
    </source>
</evidence>
<dbReference type="InterPro" id="IPR029063">
    <property type="entry name" value="SAM-dependent_MTases_sf"/>
</dbReference>
<dbReference type="NCBIfam" id="TIGR00675">
    <property type="entry name" value="dcm"/>
    <property type="match status" value="1"/>
</dbReference>
<reference evidence="9 10" key="1">
    <citation type="submission" date="2017-04" db="EMBL/GenBank/DDBJ databases">
        <title>A new member of the family Flavobacteriaceae isolated from ascidians.</title>
        <authorList>
            <person name="Chen L."/>
        </authorList>
    </citation>
    <scope>NUCLEOTIDE SEQUENCE [LARGE SCALE GENOMIC DNA]</scope>
    <source>
        <strain evidence="9 10">HQA918</strain>
    </source>
</reference>
<dbReference type="InterPro" id="IPR050390">
    <property type="entry name" value="C5-Methyltransferase"/>
</dbReference>
<protein>
    <recommendedName>
        <fullName evidence="8">Cytosine-specific methyltransferase</fullName>
        <ecNumber evidence="8">2.1.1.37</ecNumber>
    </recommendedName>
</protein>
<keyword evidence="10" id="KW-1185">Reference proteome</keyword>
<keyword evidence="1 6" id="KW-0489">Methyltransferase</keyword>
<name>A0A2A4G4W2_9FLAO</name>
<evidence type="ECO:0000313" key="10">
    <source>
        <dbReference type="Proteomes" id="UP000219559"/>
    </source>
</evidence>
<sequence length="401" mass="45408">MTQNKFNFVGLFSGCGGADYGFHINQFESLGSFDIDPAALSVLEKNLNVPTYNEDLSKINIKEYIGETPVDVVFSGAPCQGFSTAGNRIYTDPRNSLLVKGGEIALELKTKVFVSENVMGSLYGVFKNYWDTLESLFKSNGYKTELIKVNCLEIGMAQMRKRVLFFAWKTNCSDKINWPKNIKHKTLKDVLSSLESQVNHNDLVTLANDKLKIASRIGPNQKLCNVRGGSRSVPTWEIPEVFGQVDNIEKEILVSLRKLRRTNRKRSFGDADPVDVDDLLKENRTFTIEKLKSLESKGYIKRKGSNSYDLTRTFNGKYRRLSMENPSITVDTRFGNPIYALHPNQNRGFTVREAARIQGFPDDYEFYGSLRDQYKMIGNAVPPPLSNIIAKIVKDQLLTYE</sequence>
<dbReference type="Pfam" id="PF00145">
    <property type="entry name" value="DNA_methylase"/>
    <property type="match status" value="1"/>
</dbReference>
<keyword evidence="3 6" id="KW-0949">S-adenosyl-L-methionine</keyword>
<dbReference type="InterPro" id="IPR031303">
    <property type="entry name" value="C5_meth_CS"/>
</dbReference>
<evidence type="ECO:0000256" key="5">
    <source>
        <dbReference type="ARBA" id="ARBA00047422"/>
    </source>
</evidence>
<evidence type="ECO:0000256" key="2">
    <source>
        <dbReference type="ARBA" id="ARBA00022679"/>
    </source>
</evidence>
<dbReference type="InterPro" id="IPR001525">
    <property type="entry name" value="C5_MeTfrase"/>
</dbReference>
<gene>
    <name evidence="9" type="ORF">B7P33_17280</name>
</gene>
<keyword evidence="2 6" id="KW-0808">Transferase</keyword>
<dbReference type="PRINTS" id="PR00105">
    <property type="entry name" value="C5METTRFRASE"/>
</dbReference>
<comment type="catalytic activity">
    <reaction evidence="5 8">
        <text>a 2'-deoxycytidine in DNA + S-adenosyl-L-methionine = a 5-methyl-2'-deoxycytidine in DNA + S-adenosyl-L-homocysteine + H(+)</text>
        <dbReference type="Rhea" id="RHEA:13681"/>
        <dbReference type="Rhea" id="RHEA-COMP:11369"/>
        <dbReference type="Rhea" id="RHEA-COMP:11370"/>
        <dbReference type="ChEBI" id="CHEBI:15378"/>
        <dbReference type="ChEBI" id="CHEBI:57856"/>
        <dbReference type="ChEBI" id="CHEBI:59789"/>
        <dbReference type="ChEBI" id="CHEBI:85452"/>
        <dbReference type="ChEBI" id="CHEBI:85454"/>
        <dbReference type="EC" id="2.1.1.37"/>
    </reaction>
</comment>
<evidence type="ECO:0000256" key="4">
    <source>
        <dbReference type="ARBA" id="ARBA00022747"/>
    </source>
</evidence>
<organism evidence="9 10">
    <name type="scientific">Sediminicola luteus</name>
    <dbReference type="NCBI Taxonomy" id="319238"/>
    <lineage>
        <taxon>Bacteria</taxon>
        <taxon>Pseudomonadati</taxon>
        <taxon>Bacteroidota</taxon>
        <taxon>Flavobacteriia</taxon>
        <taxon>Flavobacteriales</taxon>
        <taxon>Flavobacteriaceae</taxon>
        <taxon>Sediminicola</taxon>
    </lineage>
</organism>
<dbReference type="PANTHER" id="PTHR10629:SF52">
    <property type="entry name" value="DNA (CYTOSINE-5)-METHYLTRANSFERASE 1"/>
    <property type="match status" value="1"/>
</dbReference>
<dbReference type="GO" id="GO:0032259">
    <property type="term" value="P:methylation"/>
    <property type="evidence" value="ECO:0007669"/>
    <property type="project" value="UniProtKB-KW"/>
</dbReference>
<evidence type="ECO:0000256" key="1">
    <source>
        <dbReference type="ARBA" id="ARBA00022603"/>
    </source>
</evidence>
<feature type="active site" evidence="6">
    <location>
        <position position="79"/>
    </location>
</feature>
<dbReference type="InterPro" id="IPR018117">
    <property type="entry name" value="C5_DNA_meth_AS"/>
</dbReference>
<proteinExistence type="inferred from homology"/>
<dbReference type="AlphaFoldDB" id="A0A2A4G4W2"/>
<dbReference type="GO" id="GO:0003677">
    <property type="term" value="F:DNA binding"/>
    <property type="evidence" value="ECO:0007669"/>
    <property type="project" value="TreeGrafter"/>
</dbReference>
<dbReference type="Gene3D" id="3.40.50.150">
    <property type="entry name" value="Vaccinia Virus protein VP39"/>
    <property type="match status" value="1"/>
</dbReference>
<evidence type="ECO:0000256" key="7">
    <source>
        <dbReference type="RuleBase" id="RU000416"/>
    </source>
</evidence>
<dbReference type="GO" id="GO:0044027">
    <property type="term" value="P:negative regulation of gene expression via chromosomal CpG island methylation"/>
    <property type="evidence" value="ECO:0007669"/>
    <property type="project" value="TreeGrafter"/>
</dbReference>
<evidence type="ECO:0000256" key="8">
    <source>
        <dbReference type="RuleBase" id="RU000417"/>
    </source>
</evidence>
<dbReference type="PANTHER" id="PTHR10629">
    <property type="entry name" value="CYTOSINE-SPECIFIC METHYLTRANSFERASE"/>
    <property type="match status" value="1"/>
</dbReference>
<accession>A0A2A4G4W2</accession>
<dbReference type="GO" id="GO:0003886">
    <property type="term" value="F:DNA (cytosine-5-)-methyltransferase activity"/>
    <property type="evidence" value="ECO:0007669"/>
    <property type="project" value="UniProtKB-EC"/>
</dbReference>
<comment type="similarity">
    <text evidence="6 7">Belongs to the class I-like SAM-binding methyltransferase superfamily. C5-methyltransferase family.</text>
</comment>
<dbReference type="SUPFAM" id="SSF53335">
    <property type="entry name" value="S-adenosyl-L-methionine-dependent methyltransferases"/>
    <property type="match status" value="1"/>
</dbReference>
<dbReference type="Gene3D" id="3.90.120.10">
    <property type="entry name" value="DNA Methylase, subunit A, domain 2"/>
    <property type="match status" value="1"/>
</dbReference>
<comment type="caution">
    <text evidence="9">The sequence shown here is derived from an EMBL/GenBank/DDBJ whole genome shotgun (WGS) entry which is preliminary data.</text>
</comment>
<dbReference type="EC" id="2.1.1.37" evidence="8"/>
<dbReference type="Proteomes" id="UP000219559">
    <property type="component" value="Unassembled WGS sequence"/>
</dbReference>
<dbReference type="EMBL" id="NBWU01000007">
    <property type="protein sequence ID" value="PCE63026.1"/>
    <property type="molecule type" value="Genomic_DNA"/>
</dbReference>
<evidence type="ECO:0000256" key="6">
    <source>
        <dbReference type="PROSITE-ProRule" id="PRU01016"/>
    </source>
</evidence>
<dbReference type="PROSITE" id="PS00094">
    <property type="entry name" value="C5_MTASE_1"/>
    <property type="match status" value="1"/>
</dbReference>
<dbReference type="PROSITE" id="PS00095">
    <property type="entry name" value="C5_MTASE_2"/>
    <property type="match status" value="1"/>
</dbReference>
<keyword evidence="4" id="KW-0680">Restriction system</keyword>